<dbReference type="AlphaFoldDB" id="A0A8J4R9D7"/>
<dbReference type="EMBL" id="JRKL02002209">
    <property type="protein sequence ID" value="KAF3959956.1"/>
    <property type="molecule type" value="Genomic_DNA"/>
</dbReference>
<gene>
    <name evidence="1" type="ORF">CMV_015282</name>
</gene>
<proteinExistence type="predicted"/>
<reference evidence="1" key="1">
    <citation type="submission" date="2020-03" db="EMBL/GenBank/DDBJ databases">
        <title>Castanea mollissima Vanexum genome sequencing.</title>
        <authorList>
            <person name="Staton M."/>
        </authorList>
    </citation>
    <scope>NUCLEOTIDE SEQUENCE</scope>
    <source>
        <tissue evidence="1">Leaf</tissue>
    </source>
</reference>
<evidence type="ECO:0000313" key="1">
    <source>
        <dbReference type="EMBL" id="KAF3959956.1"/>
    </source>
</evidence>
<protein>
    <submittedName>
        <fullName evidence="1">Uncharacterized protein</fullName>
    </submittedName>
</protein>
<organism evidence="1 2">
    <name type="scientific">Castanea mollissima</name>
    <name type="common">Chinese chestnut</name>
    <dbReference type="NCBI Taxonomy" id="60419"/>
    <lineage>
        <taxon>Eukaryota</taxon>
        <taxon>Viridiplantae</taxon>
        <taxon>Streptophyta</taxon>
        <taxon>Embryophyta</taxon>
        <taxon>Tracheophyta</taxon>
        <taxon>Spermatophyta</taxon>
        <taxon>Magnoliopsida</taxon>
        <taxon>eudicotyledons</taxon>
        <taxon>Gunneridae</taxon>
        <taxon>Pentapetalae</taxon>
        <taxon>rosids</taxon>
        <taxon>fabids</taxon>
        <taxon>Fagales</taxon>
        <taxon>Fagaceae</taxon>
        <taxon>Castanea</taxon>
    </lineage>
</organism>
<sequence length="123" mass="14618">MENILNRHEVERLSNSWLTLGQEIYRAPTENIVAMEENFARKNEHKSFLSSMISRRNYIELKKKKTCNWGKTKVSGNLEKIAQGKNEYQAFFIHCSLEEVLNSEKEIQLWFKLKKYFDAQSKL</sequence>
<accession>A0A8J4R9D7</accession>
<dbReference type="Proteomes" id="UP000737018">
    <property type="component" value="Unassembled WGS sequence"/>
</dbReference>
<comment type="caution">
    <text evidence="1">The sequence shown here is derived from an EMBL/GenBank/DDBJ whole genome shotgun (WGS) entry which is preliminary data.</text>
</comment>
<evidence type="ECO:0000313" key="2">
    <source>
        <dbReference type="Proteomes" id="UP000737018"/>
    </source>
</evidence>
<keyword evidence="2" id="KW-1185">Reference proteome</keyword>
<name>A0A8J4R9D7_9ROSI</name>